<comment type="caution">
    <text evidence="1">The sequence shown here is derived from an EMBL/GenBank/DDBJ whole genome shotgun (WGS) entry which is preliminary data.</text>
</comment>
<name>A0A0F9MSA8_9ZZZZ</name>
<dbReference type="AlphaFoldDB" id="A0A0F9MSA8"/>
<gene>
    <name evidence="1" type="ORF">LCGC14_1348860</name>
</gene>
<dbReference type="InterPro" id="IPR003615">
    <property type="entry name" value="HNH_nuc"/>
</dbReference>
<organism evidence="1">
    <name type="scientific">marine sediment metagenome</name>
    <dbReference type="NCBI Taxonomy" id="412755"/>
    <lineage>
        <taxon>unclassified sequences</taxon>
        <taxon>metagenomes</taxon>
        <taxon>ecological metagenomes</taxon>
    </lineage>
</organism>
<proteinExistence type="predicted"/>
<dbReference type="Gene3D" id="1.10.30.50">
    <property type="match status" value="1"/>
</dbReference>
<evidence type="ECO:0000313" key="1">
    <source>
        <dbReference type="EMBL" id="KKM79540.1"/>
    </source>
</evidence>
<protein>
    <submittedName>
        <fullName evidence="1">Uncharacterized protein</fullName>
    </submittedName>
</protein>
<reference evidence="1" key="1">
    <citation type="journal article" date="2015" name="Nature">
        <title>Complex archaea that bridge the gap between prokaryotes and eukaryotes.</title>
        <authorList>
            <person name="Spang A."/>
            <person name="Saw J.H."/>
            <person name="Jorgensen S.L."/>
            <person name="Zaremba-Niedzwiedzka K."/>
            <person name="Martijn J."/>
            <person name="Lind A.E."/>
            <person name="van Eijk R."/>
            <person name="Schleper C."/>
            <person name="Guy L."/>
            <person name="Ettema T.J."/>
        </authorList>
    </citation>
    <scope>NUCLEOTIDE SEQUENCE</scope>
</reference>
<sequence>MVEIRNKNSPIVRRTLWTIYNKKCFYCSKSIPFNNFQVDHLIPESLNKDEAIKLYDLDEDFELNSYYNLVPTCFPCNNRKRAAVYSKNAILFYLEEIKKKIPKIISLEEKFKERDKKSELSAAFSTALNDLSLPVILTIIKEQEIKNYQKKILQGTIDIISKLDIKNVLELLNQSKVLSEEGISLSVLAVIEPVEYNMADGNVFYNNFGFIFWSTSEMLRNKVQQGSKSFFVEMTMKTLMFVELDDIINRLKELAIEERSDFEYLFEIIQNFLNIILFTTQNGRLIHMLPYNVKNKIGEYFWLYIGTKEYKEDEIIRKHNEKRDYWIQEGSLKLKNSYMIITSEI</sequence>
<accession>A0A0F9MSA8</accession>
<dbReference type="EMBL" id="LAZR01008318">
    <property type="protein sequence ID" value="KKM79540.1"/>
    <property type="molecule type" value="Genomic_DNA"/>
</dbReference>
<dbReference type="CDD" id="cd00085">
    <property type="entry name" value="HNHc"/>
    <property type="match status" value="1"/>
</dbReference>